<dbReference type="STRING" id="9402.L5KZF9"/>
<organism evidence="1 2">
    <name type="scientific">Pteropus alecto</name>
    <name type="common">Black flying fox</name>
    <dbReference type="NCBI Taxonomy" id="9402"/>
    <lineage>
        <taxon>Eukaryota</taxon>
        <taxon>Metazoa</taxon>
        <taxon>Chordata</taxon>
        <taxon>Craniata</taxon>
        <taxon>Vertebrata</taxon>
        <taxon>Euteleostomi</taxon>
        <taxon>Mammalia</taxon>
        <taxon>Eutheria</taxon>
        <taxon>Laurasiatheria</taxon>
        <taxon>Chiroptera</taxon>
        <taxon>Yinpterochiroptera</taxon>
        <taxon>Pteropodoidea</taxon>
        <taxon>Pteropodidae</taxon>
        <taxon>Pteropodinae</taxon>
        <taxon>Pteropus</taxon>
    </lineage>
</organism>
<dbReference type="eggNOG" id="KOG2408">
    <property type="taxonomic scope" value="Eukaryota"/>
</dbReference>
<evidence type="ECO:0000313" key="2">
    <source>
        <dbReference type="Proteomes" id="UP000010552"/>
    </source>
</evidence>
<name>L5KZF9_PTEAL</name>
<sequence>MKALSVSKVSSVDSRTLLFIVLAALLSEFYCNDLVFPHYRSLIASLSGCKVHKYVPNCSDMCFHRKY</sequence>
<reference evidence="2" key="1">
    <citation type="journal article" date="2013" name="Science">
        <title>Comparative analysis of bat genomes provides insight into the evolution of flight and immunity.</title>
        <authorList>
            <person name="Zhang G."/>
            <person name="Cowled C."/>
            <person name="Shi Z."/>
            <person name="Huang Z."/>
            <person name="Bishop-Lilly K.A."/>
            <person name="Fang X."/>
            <person name="Wynne J.W."/>
            <person name="Xiong Z."/>
            <person name="Baker M.L."/>
            <person name="Zhao W."/>
            <person name="Tachedjian M."/>
            <person name="Zhu Y."/>
            <person name="Zhou P."/>
            <person name="Jiang X."/>
            <person name="Ng J."/>
            <person name="Yang L."/>
            <person name="Wu L."/>
            <person name="Xiao J."/>
            <person name="Feng Y."/>
            <person name="Chen Y."/>
            <person name="Sun X."/>
            <person name="Zhang Y."/>
            <person name="Marsh G.A."/>
            <person name="Crameri G."/>
            <person name="Broder C.C."/>
            <person name="Frey K.G."/>
            <person name="Wang L.F."/>
            <person name="Wang J."/>
        </authorList>
    </citation>
    <scope>NUCLEOTIDE SEQUENCE [LARGE SCALE GENOMIC DNA]</scope>
</reference>
<gene>
    <name evidence="1" type="ORF">PAL_GLEAN10005216</name>
</gene>
<proteinExistence type="predicted"/>
<dbReference type="AlphaFoldDB" id="L5KZF9"/>
<keyword evidence="2" id="KW-1185">Reference proteome</keyword>
<accession>L5KZF9</accession>
<dbReference type="InParanoid" id="L5KZF9"/>
<protein>
    <submittedName>
        <fullName evidence="1">Peroxidasin like protein</fullName>
    </submittedName>
</protein>
<dbReference type="EMBL" id="KB030452">
    <property type="protein sequence ID" value="ELK16545.1"/>
    <property type="molecule type" value="Genomic_DNA"/>
</dbReference>
<dbReference type="Proteomes" id="UP000010552">
    <property type="component" value="Unassembled WGS sequence"/>
</dbReference>
<evidence type="ECO:0000313" key="1">
    <source>
        <dbReference type="EMBL" id="ELK16545.1"/>
    </source>
</evidence>